<gene>
    <name evidence="2" type="ORF">GGR13_001659</name>
</gene>
<keyword evidence="1" id="KW-0472">Membrane</keyword>
<protein>
    <submittedName>
        <fullName evidence="2">Putative photosynthetic complex assembly protein 2</fullName>
    </submittedName>
</protein>
<organism evidence="2 3">
    <name type="scientific">Brevundimonas variabilis</name>
    <dbReference type="NCBI Taxonomy" id="74312"/>
    <lineage>
        <taxon>Bacteria</taxon>
        <taxon>Pseudomonadati</taxon>
        <taxon>Pseudomonadota</taxon>
        <taxon>Alphaproteobacteria</taxon>
        <taxon>Caulobacterales</taxon>
        <taxon>Caulobacteraceae</taxon>
        <taxon>Brevundimonas</taxon>
    </lineage>
</organism>
<dbReference type="RefSeq" id="WP_183213020.1">
    <property type="nucleotide sequence ID" value="NZ_JACHOR010000002.1"/>
</dbReference>
<evidence type="ECO:0000313" key="3">
    <source>
        <dbReference type="Proteomes" id="UP000545037"/>
    </source>
</evidence>
<dbReference type="Proteomes" id="UP000545037">
    <property type="component" value="Unassembled WGS sequence"/>
</dbReference>
<keyword evidence="1" id="KW-0812">Transmembrane</keyword>
<keyword evidence="1" id="KW-1133">Transmembrane helix</keyword>
<reference evidence="2 3" key="1">
    <citation type="submission" date="2020-08" db="EMBL/GenBank/DDBJ databases">
        <title>Genomic Encyclopedia of Type Strains, Phase IV (KMG-IV): sequencing the most valuable type-strain genomes for metagenomic binning, comparative biology and taxonomic classification.</title>
        <authorList>
            <person name="Goeker M."/>
        </authorList>
    </citation>
    <scope>NUCLEOTIDE SEQUENCE [LARGE SCALE GENOMIC DNA]</scope>
    <source>
        <strain evidence="2 3">DSM 4737</strain>
    </source>
</reference>
<dbReference type="InterPro" id="IPR017496">
    <property type="entry name" value="Photo_alph_chp2"/>
</dbReference>
<sequence>MEPVSTSQIAVALATSLLLWWFSTGAILWLVRLPRAAAGWTLGVSSVVALLALIGLVLSARDTSVMGAYGAFGFALTVWGWHELGFLMGKVTGPRRTPCPPTATGWTRFRVSAETVIHHEIALALTAVLVVALAWGQPNQTGTLTFVLLLGMRLSTKLNIYLGVRNPPITFLPTNLTYLQTYFRRARFNALFPLSLALSVIAAILLRHVATDAGTPPGEAIGASLMLALTLLGLLEHAFLMTPSPDRTLWGWALGDDNKQSRADIVLAAAGERDR</sequence>
<dbReference type="Pfam" id="PF12291">
    <property type="entry name" value="DUF3623"/>
    <property type="match status" value="1"/>
</dbReference>
<feature type="transmembrane region" description="Helical" evidence="1">
    <location>
        <begin position="65"/>
        <end position="82"/>
    </location>
</feature>
<proteinExistence type="predicted"/>
<evidence type="ECO:0000313" key="2">
    <source>
        <dbReference type="EMBL" id="MBB5746075.1"/>
    </source>
</evidence>
<comment type="caution">
    <text evidence="2">The sequence shown here is derived from an EMBL/GenBank/DDBJ whole genome shotgun (WGS) entry which is preliminary data.</text>
</comment>
<accession>A0A7W9CI32</accession>
<evidence type="ECO:0000256" key="1">
    <source>
        <dbReference type="SAM" id="Phobius"/>
    </source>
</evidence>
<feature type="transmembrane region" description="Helical" evidence="1">
    <location>
        <begin position="116"/>
        <end position="135"/>
    </location>
</feature>
<dbReference type="AlphaFoldDB" id="A0A7W9CI32"/>
<name>A0A7W9CI32_9CAUL</name>
<dbReference type="EMBL" id="JACHOR010000002">
    <property type="protein sequence ID" value="MBB5746075.1"/>
    <property type="molecule type" value="Genomic_DNA"/>
</dbReference>
<keyword evidence="3" id="KW-1185">Reference proteome</keyword>
<feature type="transmembrane region" description="Helical" evidence="1">
    <location>
        <begin position="9"/>
        <end position="31"/>
    </location>
</feature>
<dbReference type="NCBIfam" id="TIGR03055">
    <property type="entry name" value="photo_alph_chp2"/>
    <property type="match status" value="1"/>
</dbReference>
<feature type="transmembrane region" description="Helical" evidence="1">
    <location>
        <begin position="221"/>
        <end position="240"/>
    </location>
</feature>
<feature type="transmembrane region" description="Helical" evidence="1">
    <location>
        <begin position="190"/>
        <end position="209"/>
    </location>
</feature>
<feature type="transmembrane region" description="Helical" evidence="1">
    <location>
        <begin position="37"/>
        <end position="58"/>
    </location>
</feature>